<protein>
    <submittedName>
        <fullName evidence="2">Uncharacterized protein</fullName>
    </submittedName>
</protein>
<comment type="caution">
    <text evidence="2">The sequence shown here is derived from an EMBL/GenBank/DDBJ whole genome shotgun (WGS) entry which is preliminary data.</text>
</comment>
<evidence type="ECO:0000313" key="3">
    <source>
        <dbReference type="Proteomes" id="UP000827284"/>
    </source>
</evidence>
<reference evidence="2" key="1">
    <citation type="submission" date="2021-11" db="EMBL/GenBank/DDBJ databases">
        <authorList>
            <person name="Herlambang A."/>
            <person name="Guo Y."/>
            <person name="Takashima Y."/>
            <person name="Nishizawa T."/>
        </authorList>
    </citation>
    <scope>NUCLEOTIDE SEQUENCE</scope>
    <source>
        <strain evidence="2">E1425</strain>
    </source>
</reference>
<evidence type="ECO:0000256" key="1">
    <source>
        <dbReference type="SAM" id="Phobius"/>
    </source>
</evidence>
<dbReference type="EMBL" id="BQFW01000015">
    <property type="protein sequence ID" value="GJJ79097.1"/>
    <property type="molecule type" value="Genomic_DNA"/>
</dbReference>
<sequence length="157" mass="16587">MDPAASPSSQGSTPMPMSAFYRRKLEQHQLTPEEWTAVRFAVIKHTAIAAATTVSLGMSAFFFARSKSWSRGQALALATAGNVVGLGLGGVIAMESGMKTVATRLEGSGSELLYLMDRYSKATLKEKLGDKAAEELLISDSSTGSATAARMIPPKSN</sequence>
<dbReference type="Proteomes" id="UP000827284">
    <property type="component" value="Unassembled WGS sequence"/>
</dbReference>
<accession>A0A9P3HNK4</accession>
<evidence type="ECO:0000313" key="2">
    <source>
        <dbReference type="EMBL" id="GJJ79097.1"/>
    </source>
</evidence>
<keyword evidence="1" id="KW-0812">Transmembrane</keyword>
<proteinExistence type="predicted"/>
<gene>
    <name evidence="2" type="ORF">EMPS_11456</name>
</gene>
<organism evidence="2 3">
    <name type="scientific">Entomortierella parvispora</name>
    <dbReference type="NCBI Taxonomy" id="205924"/>
    <lineage>
        <taxon>Eukaryota</taxon>
        <taxon>Fungi</taxon>
        <taxon>Fungi incertae sedis</taxon>
        <taxon>Mucoromycota</taxon>
        <taxon>Mortierellomycotina</taxon>
        <taxon>Mortierellomycetes</taxon>
        <taxon>Mortierellales</taxon>
        <taxon>Mortierellaceae</taxon>
        <taxon>Entomortierella</taxon>
    </lineage>
</organism>
<keyword evidence="1" id="KW-1133">Transmembrane helix</keyword>
<reference evidence="2" key="2">
    <citation type="journal article" date="2022" name="Microbiol. Resour. Announc.">
        <title>Whole-Genome Sequence of Entomortierella parvispora E1425, a Mucoromycotan Fungus Associated with Burkholderiaceae-Related Endosymbiotic Bacteria.</title>
        <authorList>
            <person name="Herlambang A."/>
            <person name="Guo Y."/>
            <person name="Takashima Y."/>
            <person name="Narisawa K."/>
            <person name="Ohta H."/>
            <person name="Nishizawa T."/>
        </authorList>
    </citation>
    <scope>NUCLEOTIDE SEQUENCE</scope>
    <source>
        <strain evidence="2">E1425</strain>
    </source>
</reference>
<feature type="transmembrane region" description="Helical" evidence="1">
    <location>
        <begin position="42"/>
        <end position="63"/>
    </location>
</feature>
<dbReference type="OrthoDB" id="2336608at2759"/>
<keyword evidence="1" id="KW-0472">Membrane</keyword>
<keyword evidence="3" id="KW-1185">Reference proteome</keyword>
<name>A0A9P3HNK4_9FUNG</name>
<feature type="transmembrane region" description="Helical" evidence="1">
    <location>
        <begin position="75"/>
        <end position="94"/>
    </location>
</feature>
<dbReference type="AlphaFoldDB" id="A0A9P3HNK4"/>